<sequence>MSLTDLKKANTKSKRKRQKVSVDDFINDAVNYAKGKPKVVSAATSAKVQKHGTGGQKNYKHATFTLNQQAIDTLQLLADETQLAKSHIIRILLDSDPNKELKQQLLAIMADKIDQ</sequence>
<keyword evidence="2" id="KW-1185">Reference proteome</keyword>
<protein>
    <submittedName>
        <fullName evidence="1">Replication protein RepA</fullName>
    </submittedName>
</protein>
<accession>A0ABQ6H771</accession>
<organism evidence="1 2">
    <name type="scientific">Thalassotalea loyana</name>
    <dbReference type="NCBI Taxonomy" id="280483"/>
    <lineage>
        <taxon>Bacteria</taxon>
        <taxon>Pseudomonadati</taxon>
        <taxon>Pseudomonadota</taxon>
        <taxon>Gammaproteobacteria</taxon>
        <taxon>Alteromonadales</taxon>
        <taxon>Colwelliaceae</taxon>
        <taxon>Thalassotalea</taxon>
    </lineage>
</organism>
<evidence type="ECO:0000313" key="1">
    <source>
        <dbReference type="EMBL" id="GLX83819.1"/>
    </source>
</evidence>
<dbReference type="RefSeq" id="WP_284295349.1">
    <property type="nucleotide sequence ID" value="NZ_BSSV01000001.1"/>
</dbReference>
<evidence type="ECO:0000313" key="2">
    <source>
        <dbReference type="Proteomes" id="UP001157134"/>
    </source>
</evidence>
<proteinExistence type="predicted"/>
<name>A0ABQ6H771_9GAMM</name>
<comment type="caution">
    <text evidence="1">The sequence shown here is derived from an EMBL/GenBank/DDBJ whole genome shotgun (WGS) entry which is preliminary data.</text>
</comment>
<reference evidence="1 2" key="1">
    <citation type="submission" date="2023-03" db="EMBL/GenBank/DDBJ databases">
        <title>Thalassotalea loyana LMG 22536T draft genome sequence.</title>
        <authorList>
            <person name="Sawabe T."/>
        </authorList>
    </citation>
    <scope>NUCLEOTIDE SEQUENCE [LARGE SCALE GENOMIC DNA]</scope>
    <source>
        <strain evidence="1 2">LMG 22536</strain>
    </source>
</reference>
<dbReference type="Proteomes" id="UP001157134">
    <property type="component" value="Unassembled WGS sequence"/>
</dbReference>
<dbReference type="EMBL" id="BSSV01000001">
    <property type="protein sequence ID" value="GLX83819.1"/>
    <property type="molecule type" value="Genomic_DNA"/>
</dbReference>
<gene>
    <name evidence="1" type="ORF">tloyanaT_00710</name>
</gene>